<keyword evidence="1" id="KW-0472">Membrane</keyword>
<keyword evidence="3" id="KW-1185">Reference proteome</keyword>
<feature type="transmembrane region" description="Helical" evidence="1">
    <location>
        <begin position="48"/>
        <end position="66"/>
    </location>
</feature>
<evidence type="ECO:0000313" key="3">
    <source>
        <dbReference type="Proteomes" id="UP001320876"/>
    </source>
</evidence>
<reference evidence="2 3" key="1">
    <citation type="submission" date="2022-10" db="EMBL/GenBank/DDBJ databases">
        <title>Luteolibacter arcticus strain CCTCC AB 2014275, whole genome shotgun sequencing project.</title>
        <authorList>
            <person name="Zhao G."/>
            <person name="Shen L."/>
        </authorList>
    </citation>
    <scope>NUCLEOTIDE SEQUENCE [LARGE SCALE GENOMIC DNA]</scope>
    <source>
        <strain evidence="2 3">CCTCC AB 2014275</strain>
    </source>
</reference>
<feature type="transmembrane region" description="Helical" evidence="1">
    <location>
        <begin position="92"/>
        <end position="112"/>
    </location>
</feature>
<feature type="transmembrane region" description="Helical" evidence="1">
    <location>
        <begin position="224"/>
        <end position="241"/>
    </location>
</feature>
<evidence type="ECO:0000313" key="2">
    <source>
        <dbReference type="EMBL" id="MCW1923603.1"/>
    </source>
</evidence>
<feature type="transmembrane region" description="Helical" evidence="1">
    <location>
        <begin position="152"/>
        <end position="170"/>
    </location>
</feature>
<dbReference type="RefSeq" id="WP_264487712.1">
    <property type="nucleotide sequence ID" value="NZ_JAPDDT010000005.1"/>
</dbReference>
<gene>
    <name evidence="2" type="ORF">OKA05_13645</name>
</gene>
<accession>A0ABT3GJA3</accession>
<sequence length="824" mass="90859">MTAAIFRAEFLRALPVWPWLLASHALAVISGIVPSGQAGVRTELLGSIASWGVGSLSLFLVVRSLWEENPNRSEHFLATRPMRLAGLLKGKAAGMLILIVVPFVLAEAAVLLGRGQSAHVIGIGTLQAVVVLLVLLGVAFPAVWGWSKRSQAFVALPAAFATGIASAALLDRAPSLRISGSPYLQAKLVSMPVMLCGLLALGMVAACCALIFGRGRSFRRVPAFVALSCVIPAAMMALAGIEPGSGEKRVAPSLVHLTLSNREMGDRLANWLEIDPPPLETQAEGDVVWSVASLRVNGRRAEPWPKQGIGDRLRASRPEMAWNRPIQQALRERYGDQLKLPEVLGKTVALPAATALPGEHDPARMLDLEVGLLGALIDWQVVAEVPVRNQAETRWENTRWAIRGLNQADGGINIQFIETTPYLWLTDPANGHLPDRGCDRYFLVRESDGKITPLSDMGLALAPGWRRVSLGLRERMVMLRDNFSRFDRDMEDPFVVPAANYRLVIVRGIPSGRVSVDWITSSPISCAGLWTPTTGVHSPPPPDPRAGTALEWLQQNPPPASGASEEAVQAWLDQFAPRISNHESNETNHQLKAAVGSLFAEHPALVIRTIRALSPFARGAGGVFGWAMMDHLPRDYARKMTARDFDEGIYRNAVRRGWQGDLIGMAAERARMGFGWQVEEVLISSPKEVGFSEAEWRDFYRLYPTADAFRALAGVVLPREYLEKETDRRLEDYEPPLPNPNIDPLLDLALARGRSEAPRWLRDAIRRKQATETTFASVWVKDPVRKWFEFPSHLKTDDEVVGWFLGQEPVHFVFDPASEKFHLR</sequence>
<keyword evidence="1" id="KW-0812">Transmembrane</keyword>
<dbReference type="Proteomes" id="UP001320876">
    <property type="component" value="Unassembled WGS sequence"/>
</dbReference>
<protein>
    <recommendedName>
        <fullName evidence="4">ABC transporter permease</fullName>
    </recommendedName>
</protein>
<feature type="transmembrane region" description="Helical" evidence="1">
    <location>
        <begin position="16"/>
        <end position="36"/>
    </location>
</feature>
<comment type="caution">
    <text evidence="2">The sequence shown here is derived from an EMBL/GenBank/DDBJ whole genome shotgun (WGS) entry which is preliminary data.</text>
</comment>
<evidence type="ECO:0008006" key="4">
    <source>
        <dbReference type="Google" id="ProtNLM"/>
    </source>
</evidence>
<dbReference type="EMBL" id="JAPDDT010000005">
    <property type="protein sequence ID" value="MCW1923603.1"/>
    <property type="molecule type" value="Genomic_DNA"/>
</dbReference>
<proteinExistence type="predicted"/>
<feature type="transmembrane region" description="Helical" evidence="1">
    <location>
        <begin position="190"/>
        <end position="212"/>
    </location>
</feature>
<feature type="transmembrane region" description="Helical" evidence="1">
    <location>
        <begin position="118"/>
        <end position="140"/>
    </location>
</feature>
<name>A0ABT3GJA3_9BACT</name>
<keyword evidence="1" id="KW-1133">Transmembrane helix</keyword>
<evidence type="ECO:0000256" key="1">
    <source>
        <dbReference type="SAM" id="Phobius"/>
    </source>
</evidence>
<organism evidence="2 3">
    <name type="scientific">Luteolibacter arcticus</name>
    <dbReference type="NCBI Taxonomy" id="1581411"/>
    <lineage>
        <taxon>Bacteria</taxon>
        <taxon>Pseudomonadati</taxon>
        <taxon>Verrucomicrobiota</taxon>
        <taxon>Verrucomicrobiia</taxon>
        <taxon>Verrucomicrobiales</taxon>
        <taxon>Verrucomicrobiaceae</taxon>
        <taxon>Luteolibacter</taxon>
    </lineage>
</organism>